<proteinExistence type="inferred from homology"/>
<dbReference type="Gene3D" id="2.40.30.170">
    <property type="match status" value="1"/>
</dbReference>
<gene>
    <name evidence="5" type="ORF">SAMN05216387_101167</name>
</gene>
<evidence type="ECO:0000256" key="2">
    <source>
        <dbReference type="SAM" id="MobiDB-lite"/>
    </source>
</evidence>
<evidence type="ECO:0000256" key="1">
    <source>
        <dbReference type="ARBA" id="ARBA00009477"/>
    </source>
</evidence>
<comment type="similarity">
    <text evidence="1">Belongs to the membrane fusion protein (MFP) (TC 8.A.1) family.</text>
</comment>
<dbReference type="Pfam" id="PF25954">
    <property type="entry name" value="Beta-barrel_RND_2"/>
    <property type="match status" value="1"/>
</dbReference>
<dbReference type="AlphaFoldDB" id="A0A1H7G3B2"/>
<name>A0A1H7G3B2_9PROT</name>
<dbReference type="InterPro" id="IPR058647">
    <property type="entry name" value="BSH_CzcB-like"/>
</dbReference>
<dbReference type="STRING" id="1233.SAMN05216387_101167"/>
<dbReference type="Gene3D" id="2.40.420.20">
    <property type="match status" value="1"/>
</dbReference>
<evidence type="ECO:0000259" key="3">
    <source>
        <dbReference type="Pfam" id="PF25954"/>
    </source>
</evidence>
<dbReference type="SUPFAM" id="SSF111369">
    <property type="entry name" value="HlyD-like secretion proteins"/>
    <property type="match status" value="1"/>
</dbReference>
<accession>A0A1H7G3B2</accession>
<dbReference type="GO" id="GO:0015562">
    <property type="term" value="F:efflux transmembrane transporter activity"/>
    <property type="evidence" value="ECO:0007669"/>
    <property type="project" value="TreeGrafter"/>
</dbReference>
<dbReference type="Gene3D" id="2.40.50.100">
    <property type="match status" value="1"/>
</dbReference>
<organism evidence="5 6">
    <name type="scientific">Nitrosovibrio tenuis</name>
    <dbReference type="NCBI Taxonomy" id="1233"/>
    <lineage>
        <taxon>Bacteria</taxon>
        <taxon>Pseudomonadati</taxon>
        <taxon>Pseudomonadota</taxon>
        <taxon>Betaproteobacteria</taxon>
        <taxon>Nitrosomonadales</taxon>
        <taxon>Nitrosomonadaceae</taxon>
        <taxon>Nitrosovibrio</taxon>
    </lineage>
</organism>
<keyword evidence="6" id="KW-1185">Reference proteome</keyword>
<dbReference type="EMBL" id="FOBH01000001">
    <property type="protein sequence ID" value="SEK32823.1"/>
    <property type="molecule type" value="Genomic_DNA"/>
</dbReference>
<dbReference type="Pfam" id="PF25973">
    <property type="entry name" value="BSH_CzcB"/>
    <property type="match status" value="1"/>
</dbReference>
<dbReference type="PANTHER" id="PTHR30469:SF37">
    <property type="entry name" value="RAGD PROTEIN"/>
    <property type="match status" value="1"/>
</dbReference>
<evidence type="ECO:0000259" key="4">
    <source>
        <dbReference type="Pfam" id="PF25973"/>
    </source>
</evidence>
<dbReference type="Proteomes" id="UP000198620">
    <property type="component" value="Unassembled WGS sequence"/>
</dbReference>
<sequence length="424" mass="46651">MENLRKKNTVIIAIVLLGFLIYLGYRVVESRKDTASLTKQAMENDVPTVAIVHAEPLPAQETIQLPGTIEAWFQAPIYAQVSGYVKMWHKDWGARVQRGDVLAEINAPALDAQYRQAKADLASEVALYDLAELTADRYIALRKNQAVSEQAISVKVAEAKAQEAKVNAAMQNVRNFEALIGFKTIIAPYDGVVINRAINVGDFINKEGTISTPQGEVRNLYTVADISRLRLFVSVPERFGALMHDGLKAHLTVPQFPNRQFTAEFLTTARGFDVSTRTVVTQFVIENEEKDLWPGSYASVNLSVDVENKHLSIPSSSLVFDEMGTRVAVVDDNNIVHFKPIKISRILDATVELTEGVSTEDRIINNPSAAILEGDKVVIVEPAPGYDLINKPKEQVSGASKPASHAETQDPKLKQQALKASHAP</sequence>
<dbReference type="InterPro" id="IPR006143">
    <property type="entry name" value="RND_pump_MFP"/>
</dbReference>
<dbReference type="NCBIfam" id="TIGR01730">
    <property type="entry name" value="RND_mfp"/>
    <property type="match status" value="1"/>
</dbReference>
<dbReference type="PANTHER" id="PTHR30469">
    <property type="entry name" value="MULTIDRUG RESISTANCE PROTEIN MDTA"/>
    <property type="match status" value="1"/>
</dbReference>
<protein>
    <submittedName>
        <fullName evidence="5">RND family efflux transporter, MFP subunit</fullName>
    </submittedName>
</protein>
<dbReference type="GO" id="GO:1990281">
    <property type="term" value="C:efflux pump complex"/>
    <property type="evidence" value="ECO:0007669"/>
    <property type="project" value="TreeGrafter"/>
</dbReference>
<dbReference type="RefSeq" id="WP_090825946.1">
    <property type="nucleotide sequence ID" value="NZ_FOBH01000001.1"/>
</dbReference>
<feature type="domain" description="CusB-like beta-barrel" evidence="3">
    <location>
        <begin position="233"/>
        <end position="303"/>
    </location>
</feature>
<feature type="region of interest" description="Disordered" evidence="2">
    <location>
        <begin position="395"/>
        <end position="424"/>
    </location>
</feature>
<dbReference type="Gene3D" id="1.10.287.470">
    <property type="entry name" value="Helix hairpin bin"/>
    <property type="match status" value="1"/>
</dbReference>
<feature type="domain" description="CzcB-like barrel-sandwich hybrid" evidence="4">
    <location>
        <begin position="76"/>
        <end position="210"/>
    </location>
</feature>
<evidence type="ECO:0000313" key="5">
    <source>
        <dbReference type="EMBL" id="SEK32823.1"/>
    </source>
</evidence>
<dbReference type="OrthoDB" id="9806939at2"/>
<reference evidence="5 6" key="1">
    <citation type="submission" date="2016-10" db="EMBL/GenBank/DDBJ databases">
        <authorList>
            <person name="de Groot N.N."/>
        </authorList>
    </citation>
    <scope>NUCLEOTIDE SEQUENCE [LARGE SCALE GENOMIC DNA]</scope>
    <source>
        <strain evidence="5 6">Nv1</strain>
    </source>
</reference>
<evidence type="ECO:0000313" key="6">
    <source>
        <dbReference type="Proteomes" id="UP000198620"/>
    </source>
</evidence>
<dbReference type="InterPro" id="IPR058792">
    <property type="entry name" value="Beta-barrel_RND_2"/>
</dbReference>